<proteinExistence type="predicted"/>
<reference evidence="5 6" key="1">
    <citation type="submission" date="2018-06" db="EMBL/GenBank/DDBJ databases">
        <authorList>
            <consortium name="Pathogen Informatics"/>
            <person name="Doyle S."/>
        </authorList>
    </citation>
    <scope>NUCLEOTIDE SEQUENCE [LARGE SCALE GENOMIC DNA]</scope>
    <source>
        <strain evidence="5 6">NCTC13443</strain>
    </source>
</reference>
<dbReference type="InterPro" id="IPR013785">
    <property type="entry name" value="Aldolase_TIM"/>
</dbReference>
<sequence>MQPNRVARILGIEKPVVQGPLSWLTDARLVAAVGNAGGLGVLGPNAGLTAATAVSTPEATAEKMREEIRKTKQLTEKPFGVNLIPTAENDIWTPAILPVIKEEGVKVVVYTGYGDGSLKPALFDELKAAGITIIYRDINPTPENSRRAEQAGADIIVATGFDEGGTLPGTALGTFTIVPLIVDAVQRVPVMAAGGITDARGARAVHALGGGGRLRRFGIYQHHRKPGSRLGESENCGRQRSGSAPVPYPTGLLPRAARQTERHTGGHGTGPAPPGPSWPRRWVVCAGCGWACWRGIPMRDISRWARGSATSMPSPPSPRWSTSWRCKAASRGTVTGAIRRRPPSLPPGRKRR</sequence>
<gene>
    <name evidence="5" type="ORF">NCTC13443_03951</name>
</gene>
<name>A0A377V3L3_KLEPN</name>
<dbReference type="Proteomes" id="UP000255518">
    <property type="component" value="Unassembled WGS sequence"/>
</dbReference>
<keyword evidence="2" id="KW-0288">FMN</keyword>
<dbReference type="CDD" id="cd04730">
    <property type="entry name" value="NPD_like"/>
    <property type="match status" value="1"/>
</dbReference>
<protein>
    <submittedName>
        <fullName evidence="5">Dehydrogenase</fullName>
        <ecNumber evidence="5">1.13.12.16</ecNumber>
    </submittedName>
</protein>
<evidence type="ECO:0000256" key="2">
    <source>
        <dbReference type="ARBA" id="ARBA00022643"/>
    </source>
</evidence>
<dbReference type="EMBL" id="UGKT01000001">
    <property type="protein sequence ID" value="STT03586.1"/>
    <property type="molecule type" value="Genomic_DNA"/>
</dbReference>
<dbReference type="Pfam" id="PF03060">
    <property type="entry name" value="NMO"/>
    <property type="match status" value="1"/>
</dbReference>
<dbReference type="AlphaFoldDB" id="A0A377V3L3"/>
<dbReference type="EC" id="1.13.12.16" evidence="5"/>
<dbReference type="GO" id="GO:0018580">
    <property type="term" value="F:nitronate monooxygenase activity"/>
    <property type="evidence" value="ECO:0007669"/>
    <property type="project" value="UniProtKB-EC"/>
</dbReference>
<feature type="region of interest" description="Disordered" evidence="4">
    <location>
        <begin position="257"/>
        <end position="276"/>
    </location>
</feature>
<feature type="region of interest" description="Disordered" evidence="4">
    <location>
        <begin position="223"/>
        <end position="252"/>
    </location>
</feature>
<feature type="compositionally biased region" description="Basic residues" evidence="4">
    <location>
        <begin position="338"/>
        <end position="352"/>
    </location>
</feature>
<organism evidence="5 6">
    <name type="scientific">Klebsiella pneumoniae</name>
    <dbReference type="NCBI Taxonomy" id="573"/>
    <lineage>
        <taxon>Bacteria</taxon>
        <taxon>Pseudomonadati</taxon>
        <taxon>Pseudomonadota</taxon>
        <taxon>Gammaproteobacteria</taxon>
        <taxon>Enterobacterales</taxon>
        <taxon>Enterobacteriaceae</taxon>
        <taxon>Klebsiella/Raoultella group</taxon>
        <taxon>Klebsiella</taxon>
        <taxon>Klebsiella pneumoniae complex</taxon>
    </lineage>
</organism>
<keyword evidence="3 5" id="KW-0560">Oxidoreductase</keyword>
<dbReference type="InterPro" id="IPR004136">
    <property type="entry name" value="NMO"/>
</dbReference>
<evidence type="ECO:0000313" key="6">
    <source>
        <dbReference type="Proteomes" id="UP000255518"/>
    </source>
</evidence>
<feature type="region of interest" description="Disordered" evidence="4">
    <location>
        <begin position="330"/>
        <end position="352"/>
    </location>
</feature>
<keyword evidence="1" id="KW-0285">Flavoprotein</keyword>
<evidence type="ECO:0000256" key="1">
    <source>
        <dbReference type="ARBA" id="ARBA00022630"/>
    </source>
</evidence>
<dbReference type="SUPFAM" id="SSF51412">
    <property type="entry name" value="Inosine monophosphate dehydrogenase (IMPDH)"/>
    <property type="match status" value="1"/>
</dbReference>
<dbReference type="PANTHER" id="PTHR32332">
    <property type="entry name" value="2-NITROPROPANE DIOXYGENASE"/>
    <property type="match status" value="1"/>
</dbReference>
<evidence type="ECO:0000256" key="4">
    <source>
        <dbReference type="SAM" id="MobiDB-lite"/>
    </source>
</evidence>
<dbReference type="PANTHER" id="PTHR32332:SF20">
    <property type="entry name" value="2-NITROPROPANE DIOXYGENASE-LIKE PROTEIN"/>
    <property type="match status" value="1"/>
</dbReference>
<accession>A0A377V3L3</accession>
<dbReference type="Gene3D" id="3.20.20.70">
    <property type="entry name" value="Aldolase class I"/>
    <property type="match status" value="1"/>
</dbReference>
<evidence type="ECO:0000313" key="5">
    <source>
        <dbReference type="EMBL" id="STT03586.1"/>
    </source>
</evidence>
<evidence type="ECO:0000256" key="3">
    <source>
        <dbReference type="ARBA" id="ARBA00023002"/>
    </source>
</evidence>